<dbReference type="AlphaFoldDB" id="A0A0J9VJZ4"/>
<evidence type="ECO:0000256" key="1">
    <source>
        <dbReference type="SAM" id="MobiDB-lite"/>
    </source>
</evidence>
<reference evidence="3" key="1">
    <citation type="submission" date="2007-04" db="EMBL/GenBank/DDBJ databases">
        <authorList>
            <consortium name="The Broad Institute Genome Sequencing Platform"/>
            <person name="Birren B."/>
            <person name="Lander E."/>
            <person name="Galagan J."/>
            <person name="Nusbaum C."/>
            <person name="Devon K."/>
            <person name="Ma L.-J."/>
            <person name="Jaffe D."/>
            <person name="Butler J."/>
            <person name="Alvarez P."/>
            <person name="Gnerre S."/>
            <person name="Grabherr M."/>
            <person name="Kleber M."/>
            <person name="Mauceli E."/>
            <person name="Brockman W."/>
            <person name="MacCallum I.A."/>
            <person name="Young S."/>
            <person name="LaButti K."/>
            <person name="DeCaprio D."/>
            <person name="Crawford M."/>
            <person name="Koehrsen M."/>
            <person name="Engels R."/>
            <person name="Montgomery P."/>
            <person name="Pearson M."/>
            <person name="Howarth C."/>
            <person name="Larson L."/>
            <person name="White J."/>
            <person name="O'Leary S."/>
            <person name="Kodira C."/>
            <person name="Zeng Q."/>
            <person name="Yandava C."/>
            <person name="Alvarado L."/>
            <person name="Kistler C."/>
            <person name="Shim W.-B."/>
            <person name="Kang S."/>
            <person name="Woloshuk C."/>
        </authorList>
    </citation>
    <scope>NUCLEOTIDE SEQUENCE</scope>
    <source>
        <strain evidence="3">4287</strain>
    </source>
</reference>
<feature type="compositionally biased region" description="Basic and acidic residues" evidence="1">
    <location>
        <begin position="136"/>
        <end position="145"/>
    </location>
</feature>
<accession>A0A0J9VJZ4</accession>
<evidence type="ECO:0000313" key="3">
    <source>
        <dbReference type="EMBL" id="KNB11539.1"/>
    </source>
</evidence>
<feature type="transmembrane region" description="Helical" evidence="2">
    <location>
        <begin position="6"/>
        <end position="33"/>
    </location>
</feature>
<keyword evidence="2" id="KW-1133">Transmembrane helix</keyword>
<evidence type="ECO:0000313" key="4">
    <source>
        <dbReference type="Proteomes" id="UP000009097"/>
    </source>
</evidence>
<keyword evidence="2" id="KW-0472">Membrane</keyword>
<dbReference type="RefSeq" id="XP_018249584.1">
    <property type="nucleotide sequence ID" value="XM_018400811.1"/>
</dbReference>
<proteinExistence type="predicted"/>
<dbReference type="Proteomes" id="UP000009097">
    <property type="component" value="Unassembled WGS sequence"/>
</dbReference>
<evidence type="ECO:0000256" key="2">
    <source>
        <dbReference type="SAM" id="Phobius"/>
    </source>
</evidence>
<name>A0A0J9VJZ4_FUSO4</name>
<feature type="region of interest" description="Disordered" evidence="1">
    <location>
        <begin position="87"/>
        <end position="145"/>
    </location>
</feature>
<dbReference type="KEGG" id="fox:FOXG_20528"/>
<feature type="compositionally biased region" description="Low complexity" evidence="1">
    <location>
        <begin position="93"/>
        <end position="103"/>
    </location>
</feature>
<dbReference type="OrthoDB" id="5092126at2759"/>
<organism evidence="3 4">
    <name type="scientific">Fusarium oxysporum f. sp. lycopersici (strain 4287 / CBS 123668 / FGSC 9935 / NRRL 34936)</name>
    <name type="common">Fusarium vascular wilt of tomato</name>
    <dbReference type="NCBI Taxonomy" id="426428"/>
    <lineage>
        <taxon>Eukaryota</taxon>
        <taxon>Fungi</taxon>
        <taxon>Dikarya</taxon>
        <taxon>Ascomycota</taxon>
        <taxon>Pezizomycotina</taxon>
        <taxon>Sordariomycetes</taxon>
        <taxon>Hypocreomycetidae</taxon>
        <taxon>Hypocreales</taxon>
        <taxon>Nectriaceae</taxon>
        <taxon>Fusarium</taxon>
        <taxon>Fusarium oxysporum species complex</taxon>
    </lineage>
</organism>
<reference evidence="3" key="2">
    <citation type="journal article" date="2010" name="Nature">
        <title>Comparative genomics reveals mobile pathogenicity chromosomes in Fusarium.</title>
        <authorList>
            <person name="Ma L.J."/>
            <person name="van der Does H.C."/>
            <person name="Borkovich K.A."/>
            <person name="Coleman J.J."/>
            <person name="Daboussi M.J."/>
            <person name="Di Pietro A."/>
            <person name="Dufresne M."/>
            <person name="Freitag M."/>
            <person name="Grabherr M."/>
            <person name="Henrissat B."/>
            <person name="Houterman P.M."/>
            <person name="Kang S."/>
            <person name="Shim W.B."/>
            <person name="Woloshuk C."/>
            <person name="Xie X."/>
            <person name="Xu J.R."/>
            <person name="Antoniw J."/>
            <person name="Baker S.E."/>
            <person name="Bluhm B.H."/>
            <person name="Breakspear A."/>
            <person name="Brown D.W."/>
            <person name="Butchko R.A."/>
            <person name="Chapman S."/>
            <person name="Coulson R."/>
            <person name="Coutinho P.M."/>
            <person name="Danchin E.G."/>
            <person name="Diener A."/>
            <person name="Gale L.R."/>
            <person name="Gardiner D.M."/>
            <person name="Goff S."/>
            <person name="Hammond-Kosack K.E."/>
            <person name="Hilburn K."/>
            <person name="Hua-Van A."/>
            <person name="Jonkers W."/>
            <person name="Kazan K."/>
            <person name="Kodira C.D."/>
            <person name="Koehrsen M."/>
            <person name="Kumar L."/>
            <person name="Lee Y.H."/>
            <person name="Li L."/>
            <person name="Manners J.M."/>
            <person name="Miranda-Saavedra D."/>
            <person name="Mukherjee M."/>
            <person name="Park G."/>
            <person name="Park J."/>
            <person name="Park S.Y."/>
            <person name="Proctor R.H."/>
            <person name="Regev A."/>
            <person name="Ruiz-Roldan M.C."/>
            <person name="Sain D."/>
            <person name="Sakthikumar S."/>
            <person name="Sykes S."/>
            <person name="Schwartz D.C."/>
            <person name="Turgeon B.G."/>
            <person name="Wapinski I."/>
            <person name="Yoder O."/>
            <person name="Young S."/>
            <person name="Zeng Q."/>
            <person name="Zhou S."/>
            <person name="Galagan J."/>
            <person name="Cuomo C.A."/>
            <person name="Kistler H.C."/>
            <person name="Rep M."/>
        </authorList>
    </citation>
    <scope>NUCLEOTIDE SEQUENCE [LARGE SCALE GENOMIC DNA]</scope>
    <source>
        <strain evidence="3">4287</strain>
    </source>
</reference>
<sequence>MDFSNGVLSMCLLTFSTTVCVLGLILGVVFVLIHRQREEQLLDDIYHTVCSAIEASDDAENCNCVNGEQNKDQEIIGFQTILRSARIRKEQQQRNPPQQQQQEQQHHQRRRLSTHGGNTGSELMAGGGGLQSLKGEFGRVHKSDL</sequence>
<dbReference type="GeneID" id="28961234"/>
<protein>
    <submittedName>
        <fullName evidence="3">Uncharacterized protein</fullName>
    </submittedName>
</protein>
<dbReference type="VEuPathDB" id="FungiDB:FOXG_20528"/>
<gene>
    <name evidence="3" type="ORF">FOXG_20528</name>
</gene>
<dbReference type="EMBL" id="DS231710">
    <property type="protein sequence ID" value="KNB11539.1"/>
    <property type="molecule type" value="Genomic_DNA"/>
</dbReference>
<keyword evidence="2" id="KW-0812">Transmembrane</keyword>